<keyword evidence="5" id="KW-1133">Transmembrane helix</keyword>
<dbReference type="Pfam" id="PF05829">
    <property type="entry name" value="Adeno_PX"/>
    <property type="match status" value="1"/>
</dbReference>
<evidence type="ECO:0000256" key="3">
    <source>
        <dbReference type="ARBA" id="ARBA00022921"/>
    </source>
</evidence>
<comment type="subcellular location">
    <subcellularLocation>
        <location evidence="1">Virion</location>
    </subcellularLocation>
</comment>
<accession>Q9IIH7</accession>
<organism evidence="6 7">
    <name type="scientific">Frog adenovirus 1 (strain ATCC VR-896)</name>
    <name type="common">FrAdV-1</name>
    <dbReference type="NCBI Taxonomy" id="114102"/>
    <lineage>
        <taxon>Viruses</taxon>
        <taxon>Varidnaviria</taxon>
        <taxon>Bamfordvirae</taxon>
        <taxon>Preplasmiviricota</taxon>
        <taxon>Polisuviricotina</taxon>
        <taxon>Pharingeaviricetes</taxon>
        <taxon>Rowavirales</taxon>
        <taxon>Adenoviridae</taxon>
        <taxon>Siadenovirus</taxon>
        <taxon>Siadenovirus ranae</taxon>
        <taxon>Frog adenovirus</taxon>
    </lineage>
</organism>
<evidence type="ECO:0000313" key="6">
    <source>
        <dbReference type="EMBL" id="AAF86930.1"/>
    </source>
</evidence>
<organismHost>
    <name type="scientific">Lithobates pipiens</name>
    <name type="common">Northern leopard frog</name>
    <name type="synonym">Rana pipiens</name>
    <dbReference type="NCBI Taxonomy" id="8404"/>
</organismHost>
<protein>
    <submittedName>
        <fullName evidence="6">PX</fullName>
    </submittedName>
</protein>
<dbReference type="GO" id="GO:0019013">
    <property type="term" value="C:viral nucleocapsid"/>
    <property type="evidence" value="ECO:0007669"/>
    <property type="project" value="InterPro"/>
</dbReference>
<keyword evidence="2" id="KW-0946">Virion</keyword>
<dbReference type="OrthoDB" id="41693at10239"/>
<dbReference type="Proteomes" id="UP000009247">
    <property type="component" value="Segment"/>
</dbReference>
<keyword evidence="4" id="KW-0238">DNA-binding</keyword>
<keyword evidence="5" id="KW-0812">Transmembrane</keyword>
<dbReference type="GeneID" id="1732697"/>
<keyword evidence="5" id="KW-0472">Membrane</keyword>
<keyword evidence="3" id="KW-0426">Late protein</keyword>
<dbReference type="GO" id="GO:0003677">
    <property type="term" value="F:DNA binding"/>
    <property type="evidence" value="ECO:0007669"/>
    <property type="project" value="UniProtKB-KW"/>
</dbReference>
<keyword evidence="7" id="KW-1185">Reference proteome</keyword>
<dbReference type="InterPro" id="IPR008393">
    <property type="entry name" value="Adenovirus_late_L2_mu_core"/>
</dbReference>
<evidence type="ECO:0000313" key="7">
    <source>
        <dbReference type="Proteomes" id="UP000009247"/>
    </source>
</evidence>
<evidence type="ECO:0000256" key="5">
    <source>
        <dbReference type="SAM" id="Phobius"/>
    </source>
</evidence>
<dbReference type="KEGG" id="vg:1732697"/>
<evidence type="ECO:0000256" key="4">
    <source>
        <dbReference type="ARBA" id="ARBA00023125"/>
    </source>
</evidence>
<evidence type="ECO:0000256" key="1">
    <source>
        <dbReference type="ARBA" id="ARBA00004328"/>
    </source>
</evidence>
<reference evidence="6 7" key="1">
    <citation type="journal article" date="2000" name="J. Gen. Virol.">
        <title>DNA sequence of frog adenovirus.</title>
        <authorList>
            <person name="Davison A.J."/>
            <person name="Wright K.M."/>
            <person name="Harrach B."/>
        </authorList>
    </citation>
    <scope>NUCLEOTIDE SEQUENCE [LARGE SCALE GENOMIC DNA]</scope>
    <source>
        <strain evidence="7">ATCC VR-896</strain>
    </source>
</reference>
<evidence type="ECO:0000256" key="2">
    <source>
        <dbReference type="ARBA" id="ARBA00022844"/>
    </source>
</evidence>
<proteinExistence type="predicted"/>
<dbReference type="RefSeq" id="NP_062441.1">
    <property type="nucleotide sequence ID" value="NC_002501.1"/>
</dbReference>
<dbReference type="EMBL" id="AF224336">
    <property type="protein sequence ID" value="AAF86930.1"/>
    <property type="molecule type" value="Genomic_DNA"/>
</dbReference>
<feature type="transmembrane region" description="Helical" evidence="5">
    <location>
        <begin position="31"/>
        <end position="53"/>
    </location>
</feature>
<name>Q9IIH7_ADEF1</name>
<sequence length="57" mass="5994">MFENLAPRKGITQIRPKISYNKELRGGFLPLLVPIIAAAISAAPGIAGAVLAAKNHN</sequence>